<feature type="compositionally biased region" description="Basic and acidic residues" evidence="11">
    <location>
        <begin position="571"/>
        <end position="584"/>
    </location>
</feature>
<reference evidence="12" key="1">
    <citation type="submission" date="2023-05" db="EMBL/GenBank/DDBJ databases">
        <title>High-quality long-read genome of Scophthalmus maximus.</title>
        <authorList>
            <person name="Lien S."/>
            <person name="Martinez P."/>
        </authorList>
    </citation>
    <scope>NUCLEOTIDE SEQUENCE [LARGE SCALE GENOMIC DNA]</scope>
</reference>
<dbReference type="SMART" id="SM00185">
    <property type="entry name" value="ARM"/>
    <property type="match status" value="6"/>
</dbReference>
<dbReference type="GO" id="GO:0098609">
    <property type="term" value="P:cell-cell adhesion"/>
    <property type="evidence" value="ECO:0007669"/>
    <property type="project" value="InterPro"/>
</dbReference>
<evidence type="ECO:0000313" key="13">
    <source>
        <dbReference type="Proteomes" id="UP000694558"/>
    </source>
</evidence>
<dbReference type="GO" id="GO:0005886">
    <property type="term" value="C:plasma membrane"/>
    <property type="evidence" value="ECO:0007669"/>
    <property type="project" value="TreeGrafter"/>
</dbReference>
<feature type="repeat" description="ARM" evidence="10">
    <location>
        <begin position="388"/>
        <end position="431"/>
    </location>
</feature>
<feature type="compositionally biased region" description="Polar residues" evidence="11">
    <location>
        <begin position="20"/>
        <end position="32"/>
    </location>
</feature>
<reference evidence="12" key="2">
    <citation type="submission" date="2025-08" db="UniProtKB">
        <authorList>
            <consortium name="Ensembl"/>
        </authorList>
    </citation>
    <scope>IDENTIFICATION</scope>
</reference>
<dbReference type="InterPro" id="IPR011989">
    <property type="entry name" value="ARM-like"/>
</dbReference>
<dbReference type="FunFam" id="1.25.10.10:FF:000007">
    <property type="entry name" value="ARVCF, delta catenin family member"/>
    <property type="match status" value="1"/>
</dbReference>
<keyword evidence="9" id="KW-0539">Nucleus</keyword>
<evidence type="ECO:0000256" key="3">
    <source>
        <dbReference type="ARBA" id="ARBA00004536"/>
    </source>
</evidence>
<dbReference type="GeneTree" id="ENSGT00940000157027"/>
<keyword evidence="5" id="KW-0963">Cytoplasm</keyword>
<dbReference type="InterPro" id="IPR028435">
    <property type="entry name" value="Plakophilin/d_Catenin"/>
</dbReference>
<feature type="compositionally biased region" description="Polar residues" evidence="11">
    <location>
        <begin position="184"/>
        <end position="194"/>
    </location>
</feature>
<dbReference type="AlphaFoldDB" id="A0A8D3D3P1"/>
<evidence type="ECO:0000256" key="5">
    <source>
        <dbReference type="ARBA" id="ARBA00022490"/>
    </source>
</evidence>
<evidence type="ECO:0000256" key="11">
    <source>
        <dbReference type="SAM" id="MobiDB-lite"/>
    </source>
</evidence>
<feature type="repeat" description="ARM" evidence="10">
    <location>
        <begin position="648"/>
        <end position="685"/>
    </location>
</feature>
<dbReference type="InterPro" id="IPR016024">
    <property type="entry name" value="ARM-type_fold"/>
</dbReference>
<dbReference type="Ensembl" id="ENSSMAT00000043624.1">
    <property type="protein sequence ID" value="ENSSMAP00000054149.1"/>
    <property type="gene ID" value="ENSSMAG00000019752.2"/>
</dbReference>
<proteinExistence type="inferred from homology"/>
<dbReference type="PANTHER" id="PTHR10372">
    <property type="entry name" value="PLAKOPHILLIN-RELATED"/>
    <property type="match status" value="1"/>
</dbReference>
<accession>A0A8D3D3P1</accession>
<feature type="region of interest" description="Disordered" evidence="11">
    <location>
        <begin position="536"/>
        <end position="584"/>
    </location>
</feature>
<evidence type="ECO:0000256" key="6">
    <source>
        <dbReference type="ARBA" id="ARBA00022737"/>
    </source>
</evidence>
<feature type="repeat" description="ARM" evidence="10">
    <location>
        <begin position="345"/>
        <end position="382"/>
    </location>
</feature>
<protein>
    <submittedName>
        <fullName evidence="12">ARVCF delta catenin family member</fullName>
    </submittedName>
</protein>
<evidence type="ECO:0000256" key="8">
    <source>
        <dbReference type="ARBA" id="ARBA00022949"/>
    </source>
</evidence>
<feature type="region of interest" description="Disordered" evidence="11">
    <location>
        <begin position="787"/>
        <end position="811"/>
    </location>
</feature>
<dbReference type="Gene3D" id="1.25.10.10">
    <property type="entry name" value="Leucine-rich Repeat Variant"/>
    <property type="match status" value="1"/>
</dbReference>
<evidence type="ECO:0000256" key="7">
    <source>
        <dbReference type="ARBA" id="ARBA00022889"/>
    </source>
</evidence>
<evidence type="ECO:0000256" key="4">
    <source>
        <dbReference type="ARBA" id="ARBA00005462"/>
    </source>
</evidence>
<feature type="region of interest" description="Disordered" evidence="11">
    <location>
        <begin position="1"/>
        <end position="39"/>
    </location>
</feature>
<evidence type="ECO:0000256" key="1">
    <source>
        <dbReference type="ARBA" id="ARBA00004123"/>
    </source>
</evidence>
<name>A0A8D3D3P1_SCOMX</name>
<dbReference type="Pfam" id="PF00514">
    <property type="entry name" value="Arm"/>
    <property type="match status" value="4"/>
</dbReference>
<dbReference type="GO" id="GO:0005634">
    <property type="term" value="C:nucleus"/>
    <property type="evidence" value="ECO:0007669"/>
    <property type="project" value="UniProtKB-SubCell"/>
</dbReference>
<evidence type="ECO:0000256" key="10">
    <source>
        <dbReference type="PROSITE-ProRule" id="PRU00259"/>
    </source>
</evidence>
<evidence type="ECO:0000256" key="9">
    <source>
        <dbReference type="ARBA" id="ARBA00023242"/>
    </source>
</evidence>
<organism evidence="12 13">
    <name type="scientific">Scophthalmus maximus</name>
    <name type="common">Turbot</name>
    <name type="synonym">Psetta maxima</name>
    <dbReference type="NCBI Taxonomy" id="52904"/>
    <lineage>
        <taxon>Eukaryota</taxon>
        <taxon>Metazoa</taxon>
        <taxon>Chordata</taxon>
        <taxon>Craniata</taxon>
        <taxon>Vertebrata</taxon>
        <taxon>Euteleostomi</taxon>
        <taxon>Actinopterygii</taxon>
        <taxon>Neopterygii</taxon>
        <taxon>Teleostei</taxon>
        <taxon>Neoteleostei</taxon>
        <taxon>Acanthomorphata</taxon>
        <taxon>Carangaria</taxon>
        <taxon>Pleuronectiformes</taxon>
        <taxon>Pleuronectoidei</taxon>
        <taxon>Scophthalmidae</taxon>
        <taxon>Scophthalmus</taxon>
    </lineage>
</organism>
<keyword evidence="7" id="KW-0130">Cell adhesion</keyword>
<comment type="similarity">
    <text evidence="4">Belongs to the beta-catenin family.</text>
</comment>
<feature type="region of interest" description="Disordered" evidence="11">
    <location>
        <begin position="176"/>
        <end position="251"/>
    </location>
</feature>
<dbReference type="GO" id="GO:0005737">
    <property type="term" value="C:cytoplasm"/>
    <property type="evidence" value="ECO:0007669"/>
    <property type="project" value="UniProtKB-SubCell"/>
</dbReference>
<dbReference type="PROSITE" id="PS50176">
    <property type="entry name" value="ARM_REPEAT"/>
    <property type="match status" value="3"/>
</dbReference>
<keyword evidence="8" id="KW-0965">Cell junction</keyword>
<dbReference type="PANTHER" id="PTHR10372:SF5">
    <property type="entry name" value="SPLICING REGULATOR ARVCF"/>
    <property type="match status" value="1"/>
</dbReference>
<dbReference type="SUPFAM" id="SSF48371">
    <property type="entry name" value="ARM repeat"/>
    <property type="match status" value="1"/>
</dbReference>
<feature type="region of interest" description="Disordered" evidence="11">
    <location>
        <begin position="56"/>
        <end position="77"/>
    </location>
</feature>
<evidence type="ECO:0000256" key="2">
    <source>
        <dbReference type="ARBA" id="ARBA00004496"/>
    </source>
</evidence>
<feature type="compositionally biased region" description="Acidic residues" evidence="11">
    <location>
        <begin position="215"/>
        <end position="225"/>
    </location>
</feature>
<keyword evidence="6" id="KW-0677">Repeat</keyword>
<sequence>MQEPQEVVEETVTIEEDPGTPTSHVSVVTSDDGTTRRTETKVTKMVKTVTTRTVRQVPLGPDGLPLPEGSSPLGSYTDSIDRRYLKNGGDRFITPQANSTLTRSYNNSYNDSYGETPESQYVRHYGLHDGYVDLTDNYGSLSRGVNFRPPRYPYLPNSYRPENSYTLPIRKDDYGHVAQPQVPMGSSTVDLNRSQPERFQAEPYGLEDDRRSLGPEEEEPYELEPDYSTANRRTLEPPRHHRGYPDDPIEPEMIDERHPYIHGMYSAPLAQPERGSMASLDRMAGRRSPSIDSIRKDPRWRDPDLPEVIAMLGHPIDPVKSNAAAYLQHLCYENDKIKKDVRQLKGIPVLAGLLDHPKSEVHRKACGALRNISYGKDNDNKVAIKNCDGIPALVRLLRKTNDMEVRELITGTLWNLSSYEPLKMVIINHGLQTMTNEVIIPHSGWEYEPNEDSKPRDAEWTTVFKNTSGCLRNVSSDGAEARRRLRECEGLVDALLHALQSAVGKKDMDNKSVENCVCIMRNLSYHVHKEVPGAERFLDPSAPQAPGSAGPQRKKKDDAGCFGGKKAKGRKNGENDKNYDTLDLPKRAEPSKGFELLYQPEVVRLYLSLLTESQNYNTLEAAAGALQNLSAGQWTWSNYIRATVRKEKGLPILVELLRSDSDKVVRAVAIALRNLSIDRRNKDLIGSYAMRDLVSNLPSGQQRPAKNLEEDTVVAILNTIHEIVTESSENARSLIQAQAIEKLVAINRTSQSARENKAASHVLQTVWSYKELRNALTKDGWNKSHFQPTVTATPKATKNGKPGYDDTTLPLMEKNQDGYTTIDQRDKECKYQAVDGSVDLTEREPLKVQRGLF</sequence>
<feature type="compositionally biased region" description="Low complexity" evidence="11">
    <location>
        <begin position="56"/>
        <end position="75"/>
    </location>
</feature>
<feature type="compositionally biased region" description="Acidic residues" evidence="11">
    <location>
        <begin position="1"/>
        <end position="18"/>
    </location>
</feature>
<comment type="subcellular location">
    <subcellularLocation>
        <location evidence="3">Cell junction</location>
        <location evidence="3">Adherens junction</location>
    </subcellularLocation>
    <subcellularLocation>
        <location evidence="2">Cytoplasm</location>
    </subcellularLocation>
    <subcellularLocation>
        <location evidence="1">Nucleus</location>
    </subcellularLocation>
</comment>
<dbReference type="Proteomes" id="UP000694558">
    <property type="component" value="Chromosome 9"/>
</dbReference>
<feature type="compositionally biased region" description="Low complexity" evidence="11">
    <location>
        <begin position="540"/>
        <end position="551"/>
    </location>
</feature>
<feature type="compositionally biased region" description="Polar residues" evidence="11">
    <location>
        <begin position="787"/>
        <end position="796"/>
    </location>
</feature>
<dbReference type="InterPro" id="IPR000225">
    <property type="entry name" value="Armadillo"/>
</dbReference>
<gene>
    <name evidence="12" type="primary">ARVCF</name>
</gene>
<dbReference type="GO" id="GO:0005912">
    <property type="term" value="C:adherens junction"/>
    <property type="evidence" value="ECO:0007669"/>
    <property type="project" value="UniProtKB-SubCell"/>
</dbReference>
<evidence type="ECO:0000313" key="12">
    <source>
        <dbReference type="Ensembl" id="ENSSMAP00000054149.1"/>
    </source>
</evidence>